<keyword evidence="3" id="KW-1185">Reference proteome</keyword>
<accession>A0ABR0KMJ7</accession>
<dbReference type="EMBL" id="JAVRRG010000008">
    <property type="protein sequence ID" value="KAK5100048.1"/>
    <property type="molecule type" value="Genomic_DNA"/>
</dbReference>
<evidence type="ECO:0000313" key="2">
    <source>
        <dbReference type="EMBL" id="KAK5100048.1"/>
    </source>
</evidence>
<comment type="caution">
    <text evidence="2">The sequence shown here is derived from an EMBL/GenBank/DDBJ whole genome shotgun (WGS) entry which is preliminary data.</text>
</comment>
<gene>
    <name evidence="2" type="ORF">LTR24_001113</name>
</gene>
<dbReference type="Proteomes" id="UP001345013">
    <property type="component" value="Unassembled WGS sequence"/>
</dbReference>
<feature type="signal peptide" evidence="1">
    <location>
        <begin position="1"/>
        <end position="18"/>
    </location>
</feature>
<evidence type="ECO:0000256" key="1">
    <source>
        <dbReference type="SAM" id="SignalP"/>
    </source>
</evidence>
<organism evidence="2 3">
    <name type="scientific">Lithohypha guttulata</name>
    <dbReference type="NCBI Taxonomy" id="1690604"/>
    <lineage>
        <taxon>Eukaryota</taxon>
        <taxon>Fungi</taxon>
        <taxon>Dikarya</taxon>
        <taxon>Ascomycota</taxon>
        <taxon>Pezizomycotina</taxon>
        <taxon>Eurotiomycetes</taxon>
        <taxon>Chaetothyriomycetidae</taxon>
        <taxon>Chaetothyriales</taxon>
        <taxon>Trichomeriaceae</taxon>
        <taxon>Lithohypha</taxon>
    </lineage>
</organism>
<name>A0ABR0KMJ7_9EURO</name>
<evidence type="ECO:0000313" key="3">
    <source>
        <dbReference type="Proteomes" id="UP001345013"/>
    </source>
</evidence>
<reference evidence="2 3" key="1">
    <citation type="submission" date="2023-08" db="EMBL/GenBank/DDBJ databases">
        <title>Black Yeasts Isolated from many extreme environments.</title>
        <authorList>
            <person name="Coleine C."/>
            <person name="Stajich J.E."/>
            <person name="Selbmann L."/>
        </authorList>
    </citation>
    <scope>NUCLEOTIDE SEQUENCE [LARGE SCALE GENOMIC DNA]</scope>
    <source>
        <strain evidence="2 3">CCFEE 5885</strain>
    </source>
</reference>
<keyword evidence="1" id="KW-0732">Signal</keyword>
<sequence>MRFTAIIPAALLVASSAANPVHQVTKRQLGGLTDVLQIVKGIMNKSSPASKGFSAAATSEVDTCADAVDKIESALTLSSNFMKASGEKPTIGDIQAVLVTLQESLGSECADDDDEDDDDGRKVKRDGVLDGLLGGDDDDNDEEESDLEHYIQHCGCKDLEESVAITCLQECASNGMAKLDDGAKTKRQLSSDGTDPLAALSSLDAQELEACCEGFQLSQSSMQGQQENDEDVVCRVEKLCGYVLDGDSDSNSNGESKTLVTRETGCSDCERQLYQIVQQLLDIFSIAGNLEPSVPDVPVVPDTDLPDRMPQINDTKMVAPAVNATTLAPAQLRRRALHMART</sequence>
<protein>
    <submittedName>
        <fullName evidence="2">Uncharacterized protein</fullName>
    </submittedName>
</protein>
<proteinExistence type="predicted"/>
<feature type="chain" id="PRO_5045243152" evidence="1">
    <location>
        <begin position="19"/>
        <end position="342"/>
    </location>
</feature>